<evidence type="ECO:0000256" key="2">
    <source>
        <dbReference type="ARBA" id="ARBA00023157"/>
    </source>
</evidence>
<dbReference type="RefSeq" id="WP_394837564.1">
    <property type="nucleotide sequence ID" value="NZ_CP089983.1"/>
</dbReference>
<name>A0ABZ2LAE3_9BACT</name>
<dbReference type="SMART" id="SM00560">
    <property type="entry name" value="LamGL"/>
    <property type="match status" value="1"/>
</dbReference>
<evidence type="ECO:0000313" key="5">
    <source>
        <dbReference type="EMBL" id="WXB07896.1"/>
    </source>
</evidence>
<keyword evidence="1" id="KW-0732">Signal</keyword>
<sequence length="256" mass="27166">MDFQSGDVVSGPLPDGGDAKPPTDGAKPPDGDPYAQAVLADQPSAYWRFGETSGTTANDEMDAYPGVYERGFTLGAPGIVAGNRAVHLDGQIGTRIVIGDALDCRSRGPCTLEAWVKWEGSSRGYIMSKNGEATGNGYELFTYSPDTNSVQWFYSRVTSGSSTAVTYTTPATRDYVYIVATFEGFEGTVGRLYLDGNEVANTTFGDSRVGSNATLVLGGNSADSGAFQGTLDEVAIYDRVLSPDRIRAHYLAATSK</sequence>
<gene>
    <name evidence="5" type="ORF">LVJ94_11710</name>
</gene>
<accession>A0ABZ2LAE3</accession>
<evidence type="ECO:0000256" key="3">
    <source>
        <dbReference type="SAM" id="MobiDB-lite"/>
    </source>
</evidence>
<keyword evidence="6" id="KW-1185">Reference proteome</keyword>
<organism evidence="5 6">
    <name type="scientific">Pendulispora rubella</name>
    <dbReference type="NCBI Taxonomy" id="2741070"/>
    <lineage>
        <taxon>Bacteria</taxon>
        <taxon>Pseudomonadati</taxon>
        <taxon>Myxococcota</taxon>
        <taxon>Myxococcia</taxon>
        <taxon>Myxococcales</taxon>
        <taxon>Sorangiineae</taxon>
        <taxon>Pendulisporaceae</taxon>
        <taxon>Pendulispora</taxon>
    </lineage>
</organism>
<proteinExistence type="predicted"/>
<keyword evidence="2" id="KW-1015">Disulfide bond</keyword>
<dbReference type="Proteomes" id="UP001374803">
    <property type="component" value="Chromosome"/>
</dbReference>
<dbReference type="Gene3D" id="2.60.120.200">
    <property type="match status" value="1"/>
</dbReference>
<protein>
    <submittedName>
        <fullName evidence="5">LamG domain-containing protein</fullName>
    </submittedName>
</protein>
<reference evidence="5" key="1">
    <citation type="submission" date="2021-12" db="EMBL/GenBank/DDBJ databases">
        <title>Discovery of the Pendulisporaceae a myxobacterial family with distinct sporulation behavior and unique specialized metabolism.</title>
        <authorList>
            <person name="Garcia R."/>
            <person name="Popoff A."/>
            <person name="Bader C.D."/>
            <person name="Loehr J."/>
            <person name="Walesch S."/>
            <person name="Walt C."/>
            <person name="Boldt J."/>
            <person name="Bunk B."/>
            <person name="Haeckl F.J.F.P.J."/>
            <person name="Gunesch A.P."/>
            <person name="Birkelbach J."/>
            <person name="Nuebel U."/>
            <person name="Pietschmann T."/>
            <person name="Bach T."/>
            <person name="Mueller R."/>
        </authorList>
    </citation>
    <scope>NUCLEOTIDE SEQUENCE</scope>
    <source>
        <strain evidence="5">MSr11367</strain>
    </source>
</reference>
<dbReference type="InterPro" id="IPR013320">
    <property type="entry name" value="ConA-like_dom_sf"/>
</dbReference>
<feature type="region of interest" description="Disordered" evidence="3">
    <location>
        <begin position="1"/>
        <end position="35"/>
    </location>
</feature>
<dbReference type="EMBL" id="CP089983">
    <property type="protein sequence ID" value="WXB07896.1"/>
    <property type="molecule type" value="Genomic_DNA"/>
</dbReference>
<dbReference type="Pfam" id="PF13385">
    <property type="entry name" value="Laminin_G_3"/>
    <property type="match status" value="1"/>
</dbReference>
<evidence type="ECO:0000313" key="6">
    <source>
        <dbReference type="Proteomes" id="UP001374803"/>
    </source>
</evidence>
<feature type="domain" description="LamG-like jellyroll fold" evidence="4">
    <location>
        <begin position="108"/>
        <end position="244"/>
    </location>
</feature>
<dbReference type="InterPro" id="IPR006558">
    <property type="entry name" value="LamG-like"/>
</dbReference>
<dbReference type="SUPFAM" id="SSF49899">
    <property type="entry name" value="Concanavalin A-like lectins/glucanases"/>
    <property type="match status" value="1"/>
</dbReference>
<evidence type="ECO:0000259" key="4">
    <source>
        <dbReference type="SMART" id="SM00560"/>
    </source>
</evidence>
<evidence type="ECO:0000256" key="1">
    <source>
        <dbReference type="ARBA" id="ARBA00022729"/>
    </source>
</evidence>